<accession>A0ABP5KEL3</accession>
<dbReference type="EMBL" id="BAAANT010000001">
    <property type="protein sequence ID" value="GAA2129838.1"/>
    <property type="molecule type" value="Genomic_DNA"/>
</dbReference>
<name>A0ABP5KEL3_9ACTN</name>
<evidence type="ECO:0000313" key="2">
    <source>
        <dbReference type="Proteomes" id="UP001422759"/>
    </source>
</evidence>
<dbReference type="Proteomes" id="UP001422759">
    <property type="component" value="Unassembled WGS sequence"/>
</dbReference>
<keyword evidence="2" id="KW-1185">Reference proteome</keyword>
<protein>
    <submittedName>
        <fullName evidence="1">Uncharacterized protein</fullName>
    </submittedName>
</protein>
<sequence>MSYELRALIGAVDLLKVVAAEVPVAQVAQLEQGFALIPMTDRLYDALHDAGGGVQPGFAFFPGGFGRRLGAWSQAGPIAYAEAEHFGGRGTQHVAVWVDGKIDFGPVADELAPPYPPEGSPISRALRRMGAQKPYGQDEFEAVGLARHRRSGDWLPG</sequence>
<dbReference type="RefSeq" id="WP_344459575.1">
    <property type="nucleotide sequence ID" value="NZ_BAAANT010000001.1"/>
</dbReference>
<organism evidence="1 2">
    <name type="scientific">Kitasatospora kazusensis</name>
    <dbReference type="NCBI Taxonomy" id="407974"/>
    <lineage>
        <taxon>Bacteria</taxon>
        <taxon>Bacillati</taxon>
        <taxon>Actinomycetota</taxon>
        <taxon>Actinomycetes</taxon>
        <taxon>Kitasatosporales</taxon>
        <taxon>Streptomycetaceae</taxon>
        <taxon>Kitasatospora</taxon>
    </lineage>
</organism>
<reference evidence="2" key="1">
    <citation type="journal article" date="2019" name="Int. J. Syst. Evol. Microbiol.">
        <title>The Global Catalogue of Microorganisms (GCM) 10K type strain sequencing project: providing services to taxonomists for standard genome sequencing and annotation.</title>
        <authorList>
            <consortium name="The Broad Institute Genomics Platform"/>
            <consortium name="The Broad Institute Genome Sequencing Center for Infectious Disease"/>
            <person name="Wu L."/>
            <person name="Ma J."/>
        </authorList>
    </citation>
    <scope>NUCLEOTIDE SEQUENCE [LARGE SCALE GENOMIC DNA]</scope>
    <source>
        <strain evidence="2">JCM 14560</strain>
    </source>
</reference>
<comment type="caution">
    <text evidence="1">The sequence shown here is derived from an EMBL/GenBank/DDBJ whole genome shotgun (WGS) entry which is preliminary data.</text>
</comment>
<gene>
    <name evidence="1" type="ORF">GCM10009760_01530</name>
</gene>
<proteinExistence type="predicted"/>
<evidence type="ECO:0000313" key="1">
    <source>
        <dbReference type="EMBL" id="GAA2129838.1"/>
    </source>
</evidence>